<gene>
    <name evidence="1" type="ORF">E2C01_078211</name>
</gene>
<comment type="caution">
    <text evidence="1">The sequence shown here is derived from an EMBL/GenBank/DDBJ whole genome shotgun (WGS) entry which is preliminary data.</text>
</comment>
<dbReference type="Proteomes" id="UP000324222">
    <property type="component" value="Unassembled WGS sequence"/>
</dbReference>
<protein>
    <submittedName>
        <fullName evidence="1">Uncharacterized protein</fullName>
    </submittedName>
</protein>
<keyword evidence="2" id="KW-1185">Reference proteome</keyword>
<organism evidence="1 2">
    <name type="scientific">Portunus trituberculatus</name>
    <name type="common">Swimming crab</name>
    <name type="synonym">Neptunus trituberculatus</name>
    <dbReference type="NCBI Taxonomy" id="210409"/>
    <lineage>
        <taxon>Eukaryota</taxon>
        <taxon>Metazoa</taxon>
        <taxon>Ecdysozoa</taxon>
        <taxon>Arthropoda</taxon>
        <taxon>Crustacea</taxon>
        <taxon>Multicrustacea</taxon>
        <taxon>Malacostraca</taxon>
        <taxon>Eumalacostraca</taxon>
        <taxon>Eucarida</taxon>
        <taxon>Decapoda</taxon>
        <taxon>Pleocyemata</taxon>
        <taxon>Brachyura</taxon>
        <taxon>Eubrachyura</taxon>
        <taxon>Portunoidea</taxon>
        <taxon>Portunidae</taxon>
        <taxon>Portuninae</taxon>
        <taxon>Portunus</taxon>
    </lineage>
</organism>
<proteinExistence type="predicted"/>
<dbReference type="EMBL" id="VSRR010062696">
    <property type="protein sequence ID" value="MPC83499.1"/>
    <property type="molecule type" value="Genomic_DNA"/>
</dbReference>
<dbReference type="AlphaFoldDB" id="A0A5B7IN87"/>
<accession>A0A5B7IN87</accession>
<evidence type="ECO:0000313" key="2">
    <source>
        <dbReference type="Proteomes" id="UP000324222"/>
    </source>
</evidence>
<reference evidence="1 2" key="1">
    <citation type="submission" date="2019-05" db="EMBL/GenBank/DDBJ databases">
        <title>Another draft genome of Portunus trituberculatus and its Hox gene families provides insights of decapod evolution.</title>
        <authorList>
            <person name="Jeong J.-H."/>
            <person name="Song I."/>
            <person name="Kim S."/>
            <person name="Choi T."/>
            <person name="Kim D."/>
            <person name="Ryu S."/>
            <person name="Kim W."/>
        </authorList>
    </citation>
    <scope>NUCLEOTIDE SEQUENCE [LARGE SCALE GENOMIC DNA]</scope>
    <source>
        <tissue evidence="1">Muscle</tissue>
    </source>
</reference>
<sequence>MTLIGQRINLYAELPVVEFVITEALPAPRGMDGRGERKGRRGAGIGTRFKVPTVITGELFHSTVEITLHCCVGSFGGAQLNKLGHIDGENWRRWGEGETGAEHLEASLYSLPPYFHARNHQTTARDALSEPPFTLMLLKFWKLDITARRD</sequence>
<name>A0A5B7IN87_PORTR</name>
<evidence type="ECO:0000313" key="1">
    <source>
        <dbReference type="EMBL" id="MPC83499.1"/>
    </source>
</evidence>